<dbReference type="GO" id="GO:0003676">
    <property type="term" value="F:nucleic acid binding"/>
    <property type="evidence" value="ECO:0007669"/>
    <property type="project" value="InterPro"/>
</dbReference>
<evidence type="ECO:0000313" key="2">
    <source>
        <dbReference type="EMBL" id="RGB73661.1"/>
    </source>
</evidence>
<proteinExistence type="predicted"/>
<dbReference type="Proteomes" id="UP000261140">
    <property type="component" value="Unassembled WGS sequence"/>
</dbReference>
<gene>
    <name evidence="2" type="ORF">DWZ89_02420</name>
</gene>
<dbReference type="InterPro" id="IPR002052">
    <property type="entry name" value="DNA_methylase_N6_adenine_CS"/>
</dbReference>
<protein>
    <submittedName>
        <fullName evidence="2">DUF4942 domain-containing protein</fullName>
    </submittedName>
</protein>
<dbReference type="PROSITE" id="PS00092">
    <property type="entry name" value="N6_MTASE"/>
    <property type="match status" value="1"/>
</dbReference>
<evidence type="ECO:0000259" key="1">
    <source>
        <dbReference type="Pfam" id="PF13708"/>
    </source>
</evidence>
<reference evidence="2 3" key="1">
    <citation type="submission" date="2018-08" db="EMBL/GenBank/DDBJ databases">
        <title>A genome reference for cultivated species of the human gut microbiota.</title>
        <authorList>
            <person name="Zou Y."/>
            <person name="Xue W."/>
            <person name="Luo G."/>
        </authorList>
    </citation>
    <scope>NUCLEOTIDE SEQUENCE [LARGE SCALE GENOMIC DNA]</scope>
    <source>
        <strain evidence="2 3">AF36-11AT</strain>
    </source>
</reference>
<dbReference type="Gene3D" id="3.40.50.150">
    <property type="entry name" value="Vaccinia Virus protein VP39"/>
    <property type="match status" value="1"/>
</dbReference>
<feature type="domain" description="DUF4942" evidence="1">
    <location>
        <begin position="330"/>
        <end position="532"/>
    </location>
</feature>
<dbReference type="SUPFAM" id="SSF53335">
    <property type="entry name" value="S-adenosyl-L-methionine-dependent methyltransferases"/>
    <property type="match status" value="1"/>
</dbReference>
<dbReference type="InterPro" id="IPR029063">
    <property type="entry name" value="SAM-dependent_MTases_sf"/>
</dbReference>
<organism evidence="2 3">
    <name type="scientific">Faecalibacterium prausnitzii</name>
    <dbReference type="NCBI Taxonomy" id="853"/>
    <lineage>
        <taxon>Bacteria</taxon>
        <taxon>Bacillati</taxon>
        <taxon>Bacillota</taxon>
        <taxon>Clostridia</taxon>
        <taxon>Eubacteriales</taxon>
        <taxon>Oscillospiraceae</taxon>
        <taxon>Faecalibacterium</taxon>
    </lineage>
</organism>
<dbReference type="Pfam" id="PF13708">
    <property type="entry name" value="DUF4942"/>
    <property type="match status" value="1"/>
</dbReference>
<dbReference type="EMBL" id="QVEQ01000001">
    <property type="protein sequence ID" value="RGB73661.1"/>
    <property type="molecule type" value="Genomic_DNA"/>
</dbReference>
<name>A0A3E2TG29_9FIRM</name>
<accession>A0A3E2TG29</accession>
<sequence>MQPPVCMTCTGYPGRAAPDKAAPPHRPAFRRAYHETRKEVYTMTTPNDSLDFYPTPDSLAFDMVFSLREVKSGFTTYPKPILEPSAGDGALARQVHALAFNVHHDYKTGEVDQYDKGKARSAELDCIELSSDFRAVLKKDGFRVVHDNFLTFRPTTKYAAIVMNPPFSEGARHLLKALDVMQDGGKIRCLLNAETLRNPCTNERKELAARLEALHATVKYYPDAFKNARRAARVEVALVSVDIPDREPVSRIRLDLKNETAERLKENPEFAALVSSDPITAAIERYNAAAEGVRRIYEEYNGIKSLFSSAGAGKKENPVMAFTKSYNDAIRELRGMYWKQLFEMPQLFDAMTYEMQQDYQKRIKELEGYDFSAYNILTVREEISRNLLSSIDHEIIKLFDDWTNLHYNDEYSKNVHYYNGWCTNSAYKINRKVIFRCNAFDTYDGRFCPRYNATGHVAQIERVLHFLDTNGKPYNGDELRAVLDAAEKSGQTQKIQLHYFTATFYKKGTCHIEFTNTDVLKSFNLYAGQRKGWLPPTYGKKSYHDMAAADRRVVDSYEGEASYTDTLTRHLIPTQSTFLQLNA</sequence>
<evidence type="ECO:0000313" key="3">
    <source>
        <dbReference type="Proteomes" id="UP000261140"/>
    </source>
</evidence>
<comment type="caution">
    <text evidence="2">The sequence shown here is derived from an EMBL/GenBank/DDBJ whole genome shotgun (WGS) entry which is preliminary data.</text>
</comment>
<dbReference type="AlphaFoldDB" id="A0A3E2TG29"/>
<dbReference type="GO" id="GO:0008168">
    <property type="term" value="F:methyltransferase activity"/>
    <property type="evidence" value="ECO:0007669"/>
    <property type="project" value="InterPro"/>
</dbReference>
<dbReference type="InterPro" id="IPR031339">
    <property type="entry name" value="DUF4942"/>
</dbReference>
<dbReference type="GO" id="GO:0032259">
    <property type="term" value="P:methylation"/>
    <property type="evidence" value="ECO:0007669"/>
    <property type="project" value="InterPro"/>
</dbReference>